<accession>A0A7J6UX03</accession>
<feature type="non-terminal residue" evidence="2">
    <location>
        <position position="219"/>
    </location>
</feature>
<dbReference type="EMBL" id="JABWDY010041779">
    <property type="protein sequence ID" value="KAF5177143.1"/>
    <property type="molecule type" value="Genomic_DNA"/>
</dbReference>
<feature type="compositionally biased region" description="Basic and acidic residues" evidence="1">
    <location>
        <begin position="149"/>
        <end position="167"/>
    </location>
</feature>
<dbReference type="Proteomes" id="UP000554482">
    <property type="component" value="Unassembled WGS sequence"/>
</dbReference>
<dbReference type="InterPro" id="IPR040256">
    <property type="entry name" value="At4g02000-like"/>
</dbReference>
<feature type="compositionally biased region" description="Low complexity" evidence="1">
    <location>
        <begin position="168"/>
        <end position="181"/>
    </location>
</feature>
<dbReference type="PANTHER" id="PTHR31286:SF180">
    <property type="entry name" value="OS10G0362600 PROTEIN"/>
    <property type="match status" value="1"/>
</dbReference>
<organism evidence="2 3">
    <name type="scientific">Thalictrum thalictroides</name>
    <name type="common">Rue-anemone</name>
    <name type="synonym">Anemone thalictroides</name>
    <dbReference type="NCBI Taxonomy" id="46969"/>
    <lineage>
        <taxon>Eukaryota</taxon>
        <taxon>Viridiplantae</taxon>
        <taxon>Streptophyta</taxon>
        <taxon>Embryophyta</taxon>
        <taxon>Tracheophyta</taxon>
        <taxon>Spermatophyta</taxon>
        <taxon>Magnoliopsida</taxon>
        <taxon>Ranunculales</taxon>
        <taxon>Ranunculaceae</taxon>
        <taxon>Thalictroideae</taxon>
        <taxon>Thalictrum</taxon>
    </lineage>
</organism>
<sequence length="219" mass="24010">MMRTSFARVCVEVDTDFDYPDHVNAILDDTRVIKIPMEYSWKPPRCSGCKVFGHSDVKCPKKKQVVKKVTKDHVWLKKQEEVVIEEDNDSTEKVLEENGDGNDEAAKDDEGWETPGKKHTCKTQQIEACVTTGIVITEGSITDEQYQEQQDKMQSETSEKAREKGKDVAVSSAAGGSAIASYEKEGAKKGASPKANVVHTKTGYGGSKIPPPLGTTKGS</sequence>
<comment type="caution">
    <text evidence="2">The sequence shown here is derived from an EMBL/GenBank/DDBJ whole genome shotgun (WGS) entry which is preliminary data.</text>
</comment>
<dbReference type="PANTHER" id="PTHR31286">
    <property type="entry name" value="GLYCINE-RICH CELL WALL STRUCTURAL PROTEIN 1.8-LIKE"/>
    <property type="match status" value="1"/>
</dbReference>
<dbReference type="AlphaFoldDB" id="A0A7J6UX03"/>
<keyword evidence="3" id="KW-1185">Reference proteome</keyword>
<dbReference type="OrthoDB" id="1939300at2759"/>
<evidence type="ECO:0000256" key="1">
    <source>
        <dbReference type="SAM" id="MobiDB-lite"/>
    </source>
</evidence>
<name>A0A7J6UX03_THATH</name>
<evidence type="ECO:0000313" key="3">
    <source>
        <dbReference type="Proteomes" id="UP000554482"/>
    </source>
</evidence>
<feature type="region of interest" description="Disordered" evidence="1">
    <location>
        <begin position="143"/>
        <end position="219"/>
    </location>
</feature>
<evidence type="ECO:0008006" key="4">
    <source>
        <dbReference type="Google" id="ProtNLM"/>
    </source>
</evidence>
<reference evidence="2 3" key="1">
    <citation type="submission" date="2020-06" db="EMBL/GenBank/DDBJ databases">
        <title>Transcriptomic and genomic resources for Thalictrum thalictroides and T. hernandezii: Facilitating candidate gene discovery in an emerging model plant lineage.</title>
        <authorList>
            <person name="Arias T."/>
            <person name="Riano-Pachon D.M."/>
            <person name="Di Stilio V.S."/>
        </authorList>
    </citation>
    <scope>NUCLEOTIDE SEQUENCE [LARGE SCALE GENOMIC DNA]</scope>
    <source>
        <strain evidence="3">cv. WT478/WT964</strain>
        <tissue evidence="2">Leaves</tissue>
    </source>
</reference>
<evidence type="ECO:0000313" key="2">
    <source>
        <dbReference type="EMBL" id="KAF5177143.1"/>
    </source>
</evidence>
<protein>
    <recommendedName>
        <fullName evidence="4">Zinc knuckle (CCHC-type) family protein</fullName>
    </recommendedName>
</protein>
<proteinExistence type="predicted"/>
<feature type="region of interest" description="Disordered" evidence="1">
    <location>
        <begin position="87"/>
        <end position="119"/>
    </location>
</feature>
<gene>
    <name evidence="2" type="ORF">FRX31_033270</name>
</gene>